<dbReference type="InterPro" id="IPR057240">
    <property type="entry name" value="ParB_dimer_C"/>
</dbReference>
<comment type="function">
    <text evidence="4">Involved in chromosome partition. Localize to both poles of the predivisional cell following completion of DNA replication. Binds to the DNA origin of replication.</text>
</comment>
<dbReference type="PANTHER" id="PTHR33375:SF1">
    <property type="entry name" value="CHROMOSOME-PARTITIONING PROTEIN PARB-RELATED"/>
    <property type="match status" value="1"/>
</dbReference>
<dbReference type="InterPro" id="IPR050336">
    <property type="entry name" value="Chromosome_partition/occlusion"/>
</dbReference>
<dbReference type="Pfam" id="PF17762">
    <property type="entry name" value="HTH_ParB"/>
    <property type="match status" value="1"/>
</dbReference>
<feature type="compositionally biased region" description="Low complexity" evidence="5">
    <location>
        <begin position="228"/>
        <end position="245"/>
    </location>
</feature>
<comment type="similarity">
    <text evidence="1">Belongs to the ParB family.</text>
</comment>
<evidence type="ECO:0000256" key="3">
    <source>
        <dbReference type="ARBA" id="ARBA00023125"/>
    </source>
</evidence>
<dbReference type="SUPFAM" id="SSF110849">
    <property type="entry name" value="ParB/Sulfiredoxin"/>
    <property type="match status" value="1"/>
</dbReference>
<dbReference type="InterPro" id="IPR004437">
    <property type="entry name" value="ParB/RepB/Spo0J"/>
</dbReference>
<dbReference type="CDD" id="cd16393">
    <property type="entry name" value="SPO0J_N"/>
    <property type="match status" value="1"/>
</dbReference>
<proteinExistence type="inferred from homology"/>
<dbReference type="InterPro" id="IPR036086">
    <property type="entry name" value="ParB/Sulfiredoxin_sf"/>
</dbReference>
<dbReference type="FunFam" id="3.90.1530.30:FF:000001">
    <property type="entry name" value="Chromosome partitioning protein ParB"/>
    <property type="match status" value="1"/>
</dbReference>
<keyword evidence="3" id="KW-0238">DNA-binding</keyword>
<feature type="region of interest" description="Disordered" evidence="5">
    <location>
        <begin position="222"/>
        <end position="245"/>
    </location>
</feature>
<dbReference type="AlphaFoldDB" id="A0A219B3H7"/>
<dbReference type="Gene3D" id="3.90.1530.30">
    <property type="match status" value="1"/>
</dbReference>
<dbReference type="Pfam" id="PF23552">
    <property type="entry name" value="ParB_C"/>
    <property type="match status" value="1"/>
</dbReference>
<gene>
    <name evidence="7" type="ORF">B5C34_04005</name>
</gene>
<dbReference type="SMART" id="SM00470">
    <property type="entry name" value="ParB"/>
    <property type="match status" value="1"/>
</dbReference>
<dbReference type="FunFam" id="1.10.10.2830:FF:000001">
    <property type="entry name" value="Chromosome partitioning protein ParB"/>
    <property type="match status" value="1"/>
</dbReference>
<evidence type="ECO:0000256" key="5">
    <source>
        <dbReference type="SAM" id="MobiDB-lite"/>
    </source>
</evidence>
<evidence type="ECO:0000313" key="7">
    <source>
        <dbReference type="EMBL" id="OWV32693.1"/>
    </source>
</evidence>
<dbReference type="Pfam" id="PF02195">
    <property type="entry name" value="ParB_N"/>
    <property type="match status" value="1"/>
</dbReference>
<dbReference type="EMBL" id="NFZT01000001">
    <property type="protein sequence ID" value="OWV32693.1"/>
    <property type="molecule type" value="Genomic_DNA"/>
</dbReference>
<name>A0A219B3H7_9SPHN</name>
<dbReference type="GO" id="GO:0005694">
    <property type="term" value="C:chromosome"/>
    <property type="evidence" value="ECO:0007669"/>
    <property type="project" value="TreeGrafter"/>
</dbReference>
<keyword evidence="2" id="KW-0159">Chromosome partition</keyword>
<keyword evidence="8" id="KW-1185">Reference proteome</keyword>
<dbReference type="GO" id="GO:0007059">
    <property type="term" value="P:chromosome segregation"/>
    <property type="evidence" value="ECO:0007669"/>
    <property type="project" value="UniProtKB-KW"/>
</dbReference>
<dbReference type="NCBIfam" id="TIGR00180">
    <property type="entry name" value="parB_part"/>
    <property type="match status" value="1"/>
</dbReference>
<protein>
    <submittedName>
        <fullName evidence="7">Chromosome partitioning protein ParB</fullName>
    </submittedName>
</protein>
<dbReference type="InterPro" id="IPR041468">
    <property type="entry name" value="HTH_ParB/Spo0J"/>
</dbReference>
<evidence type="ECO:0000259" key="6">
    <source>
        <dbReference type="SMART" id="SM00470"/>
    </source>
</evidence>
<dbReference type="GO" id="GO:0003677">
    <property type="term" value="F:DNA binding"/>
    <property type="evidence" value="ECO:0007669"/>
    <property type="project" value="UniProtKB-KW"/>
</dbReference>
<evidence type="ECO:0000313" key="8">
    <source>
        <dbReference type="Proteomes" id="UP000198462"/>
    </source>
</evidence>
<dbReference type="SUPFAM" id="SSF109709">
    <property type="entry name" value="KorB DNA-binding domain-like"/>
    <property type="match status" value="1"/>
</dbReference>
<accession>A0A219B3H7</accession>
<dbReference type="Gene3D" id="1.10.10.2830">
    <property type="match status" value="1"/>
</dbReference>
<comment type="caution">
    <text evidence="7">The sequence shown here is derived from an EMBL/GenBank/DDBJ whole genome shotgun (WGS) entry which is preliminary data.</text>
</comment>
<reference evidence="8" key="1">
    <citation type="submission" date="2017-05" db="EMBL/GenBank/DDBJ databases">
        <authorList>
            <person name="Lin X."/>
        </authorList>
    </citation>
    <scope>NUCLEOTIDE SEQUENCE [LARGE SCALE GENOMIC DNA]</scope>
    <source>
        <strain evidence="8">JLT2012</strain>
    </source>
</reference>
<sequence length="293" mass="31256">MSERRRPGLGRGLSALLEEIDSGATNSPVESRGLQSQIVALSRVRPNPGQPRRRFDETAQAELIESVRTKGLLQPVLVRPVDGGMLEIVAGERRWRAARAAQLEEIPVVVRDLDDGEAYELALIENIQRQDLSPVEEARGYQHLMTSFGHTQQTVASMVGKSRSHVANLVRLLDLPDRVLALVDEGELGMGHARALLGSPDAQALADRIVAEGLTAREAEALGQGRTAPSASAPSASGPRAAPEPEVAELEALIADSTGLRVSLKPGKSGGKLVLSYRTAAELDAAVARLTAR</sequence>
<dbReference type="InterPro" id="IPR003115">
    <property type="entry name" value="ParB_N"/>
</dbReference>
<evidence type="ECO:0000256" key="1">
    <source>
        <dbReference type="ARBA" id="ARBA00006295"/>
    </source>
</evidence>
<dbReference type="PANTHER" id="PTHR33375">
    <property type="entry name" value="CHROMOSOME-PARTITIONING PROTEIN PARB-RELATED"/>
    <property type="match status" value="1"/>
</dbReference>
<dbReference type="OrthoDB" id="9802051at2"/>
<organism evidence="7 8">
    <name type="scientific">Pacificimonas flava</name>
    <dbReference type="NCBI Taxonomy" id="1234595"/>
    <lineage>
        <taxon>Bacteria</taxon>
        <taxon>Pseudomonadati</taxon>
        <taxon>Pseudomonadota</taxon>
        <taxon>Alphaproteobacteria</taxon>
        <taxon>Sphingomonadales</taxon>
        <taxon>Sphingosinicellaceae</taxon>
        <taxon>Pacificimonas</taxon>
    </lineage>
</organism>
<feature type="domain" description="ParB-like N-terminal" evidence="6">
    <location>
        <begin position="37"/>
        <end position="127"/>
    </location>
</feature>
<evidence type="ECO:0000256" key="2">
    <source>
        <dbReference type="ARBA" id="ARBA00022829"/>
    </source>
</evidence>
<dbReference type="RefSeq" id="WP_088711487.1">
    <property type="nucleotide sequence ID" value="NZ_NFZT01000001.1"/>
</dbReference>
<dbReference type="Proteomes" id="UP000198462">
    <property type="component" value="Unassembled WGS sequence"/>
</dbReference>
<evidence type="ECO:0000256" key="4">
    <source>
        <dbReference type="ARBA" id="ARBA00025472"/>
    </source>
</evidence>